<name>A0A4Z2HH99_9TELE</name>
<organism evidence="1 2">
    <name type="scientific">Liparis tanakae</name>
    <name type="common">Tanaka's snailfish</name>
    <dbReference type="NCBI Taxonomy" id="230148"/>
    <lineage>
        <taxon>Eukaryota</taxon>
        <taxon>Metazoa</taxon>
        <taxon>Chordata</taxon>
        <taxon>Craniata</taxon>
        <taxon>Vertebrata</taxon>
        <taxon>Euteleostomi</taxon>
        <taxon>Actinopterygii</taxon>
        <taxon>Neopterygii</taxon>
        <taxon>Teleostei</taxon>
        <taxon>Neoteleostei</taxon>
        <taxon>Acanthomorphata</taxon>
        <taxon>Eupercaria</taxon>
        <taxon>Perciformes</taxon>
        <taxon>Cottioidei</taxon>
        <taxon>Cottales</taxon>
        <taxon>Liparidae</taxon>
        <taxon>Liparis</taxon>
    </lineage>
</organism>
<proteinExistence type="predicted"/>
<gene>
    <name evidence="1" type="ORF">EYF80_025525</name>
</gene>
<evidence type="ECO:0000313" key="1">
    <source>
        <dbReference type="EMBL" id="TNN64274.1"/>
    </source>
</evidence>
<sequence length="118" mass="13174">MGKEASFPQGNVAKGGERERKHLTASFVTPQPILFLNGLRSGVADPQYGKKYSAYSPPDHVSDPSWRSSDHTAICWEESEEQTDSSHFMSYSLFMSPEWLLRCLSQSSRSASTSFPSH</sequence>
<dbReference type="Proteomes" id="UP000314294">
    <property type="component" value="Unassembled WGS sequence"/>
</dbReference>
<protein>
    <submittedName>
        <fullName evidence="1">Uncharacterized protein</fullName>
    </submittedName>
</protein>
<reference evidence="1 2" key="1">
    <citation type="submission" date="2019-03" db="EMBL/GenBank/DDBJ databases">
        <title>First draft genome of Liparis tanakae, snailfish: a comprehensive survey of snailfish specific genes.</title>
        <authorList>
            <person name="Kim W."/>
            <person name="Song I."/>
            <person name="Jeong J.-H."/>
            <person name="Kim D."/>
            <person name="Kim S."/>
            <person name="Ryu S."/>
            <person name="Song J.Y."/>
            <person name="Lee S.K."/>
        </authorList>
    </citation>
    <scope>NUCLEOTIDE SEQUENCE [LARGE SCALE GENOMIC DNA]</scope>
    <source>
        <tissue evidence="1">Muscle</tissue>
    </source>
</reference>
<evidence type="ECO:0000313" key="2">
    <source>
        <dbReference type="Proteomes" id="UP000314294"/>
    </source>
</evidence>
<comment type="caution">
    <text evidence="1">The sequence shown here is derived from an EMBL/GenBank/DDBJ whole genome shotgun (WGS) entry which is preliminary data.</text>
</comment>
<keyword evidence="2" id="KW-1185">Reference proteome</keyword>
<accession>A0A4Z2HH99</accession>
<dbReference type="AlphaFoldDB" id="A0A4Z2HH99"/>
<dbReference type="EMBL" id="SRLO01000256">
    <property type="protein sequence ID" value="TNN64274.1"/>
    <property type="molecule type" value="Genomic_DNA"/>
</dbReference>